<name>A0ABR2T4T6_9ROSI</name>
<keyword evidence="1" id="KW-0472">Membrane</keyword>
<feature type="transmembrane region" description="Helical" evidence="1">
    <location>
        <begin position="63"/>
        <end position="83"/>
    </location>
</feature>
<reference evidence="2 3" key="1">
    <citation type="journal article" date="2024" name="G3 (Bethesda)">
        <title>Genome assembly of Hibiscus sabdariffa L. provides insights into metabolisms of medicinal natural products.</title>
        <authorList>
            <person name="Kim T."/>
        </authorList>
    </citation>
    <scope>NUCLEOTIDE SEQUENCE [LARGE SCALE GENOMIC DNA]</scope>
    <source>
        <strain evidence="2">TK-2024</strain>
        <tissue evidence="2">Old leaves</tissue>
    </source>
</reference>
<gene>
    <name evidence="2" type="ORF">V6N11_056763</name>
</gene>
<keyword evidence="1" id="KW-0812">Transmembrane</keyword>
<keyword evidence="1" id="KW-1133">Transmembrane helix</keyword>
<dbReference type="EMBL" id="JBBPBN010000009">
    <property type="protein sequence ID" value="KAK9032503.1"/>
    <property type="molecule type" value="Genomic_DNA"/>
</dbReference>
<comment type="caution">
    <text evidence="2">The sequence shown here is derived from an EMBL/GenBank/DDBJ whole genome shotgun (WGS) entry which is preliminary data.</text>
</comment>
<accession>A0ABR2T4T6</accession>
<proteinExistence type="predicted"/>
<dbReference type="Proteomes" id="UP001396334">
    <property type="component" value="Unassembled WGS sequence"/>
</dbReference>
<keyword evidence="3" id="KW-1185">Reference proteome</keyword>
<sequence length="133" mass="15151">MSSSPNCDIVGRWGEAVDDFSEDEENIMPVAEDDDIHLLDVDDVEAVMTDASEGNGLDVEDDVGAWLLLGLGWVMISLFGVMLDKRPSNRYPVIQLVNLQRACMMWTILQCEIRNMKLAYLIFHHLRTMGNWY</sequence>
<evidence type="ECO:0000256" key="1">
    <source>
        <dbReference type="SAM" id="Phobius"/>
    </source>
</evidence>
<evidence type="ECO:0000313" key="2">
    <source>
        <dbReference type="EMBL" id="KAK9032503.1"/>
    </source>
</evidence>
<organism evidence="2 3">
    <name type="scientific">Hibiscus sabdariffa</name>
    <name type="common">roselle</name>
    <dbReference type="NCBI Taxonomy" id="183260"/>
    <lineage>
        <taxon>Eukaryota</taxon>
        <taxon>Viridiplantae</taxon>
        <taxon>Streptophyta</taxon>
        <taxon>Embryophyta</taxon>
        <taxon>Tracheophyta</taxon>
        <taxon>Spermatophyta</taxon>
        <taxon>Magnoliopsida</taxon>
        <taxon>eudicotyledons</taxon>
        <taxon>Gunneridae</taxon>
        <taxon>Pentapetalae</taxon>
        <taxon>rosids</taxon>
        <taxon>malvids</taxon>
        <taxon>Malvales</taxon>
        <taxon>Malvaceae</taxon>
        <taxon>Malvoideae</taxon>
        <taxon>Hibiscus</taxon>
    </lineage>
</organism>
<evidence type="ECO:0000313" key="3">
    <source>
        <dbReference type="Proteomes" id="UP001396334"/>
    </source>
</evidence>
<protein>
    <submittedName>
        <fullName evidence="2">Uncharacterized protein</fullName>
    </submittedName>
</protein>